<protein>
    <submittedName>
        <fullName evidence="2">Uncharacterized protein</fullName>
    </submittedName>
</protein>
<evidence type="ECO:0000313" key="2">
    <source>
        <dbReference type="WBParaSite" id="PSAMB.scaffold926size38503.g9816.t1"/>
    </source>
</evidence>
<name>A0A914XRV3_9BILA</name>
<accession>A0A914XRV3</accession>
<reference evidence="2" key="1">
    <citation type="submission" date="2022-11" db="UniProtKB">
        <authorList>
            <consortium name="WormBaseParasite"/>
        </authorList>
    </citation>
    <scope>IDENTIFICATION</scope>
</reference>
<dbReference type="AlphaFoldDB" id="A0A914XRV3"/>
<sequence>MTKESMQTAFDEIDTKFNDLKDQIGELESNINLRNTLRDARSTLDSAHFVFAALKLYVMHNETSARTEVSEQCQLHSPRNSLIALKNRATTTPRLFDEILTGTRYAQVLFEKISRIWLEEAGLCALLAQECDRILHHGASSALEKGRERAATENLRFIQDAYQAAGQKLIENYKYAVAADIREALRILDSKGYGRKQTAHFIHNHLSAKYSFRDWAVMVYNRIEFNQNVVHAHEGSMDNWFFIVYRRHTVIAHSSDSSMNCSFFESKFTNKTLRSFMSPGQDIFLSSYYSLVRKHCKTDSEDECKV</sequence>
<proteinExistence type="predicted"/>
<dbReference type="Proteomes" id="UP000887566">
    <property type="component" value="Unplaced"/>
</dbReference>
<organism evidence="1 2">
    <name type="scientific">Plectus sambesii</name>
    <dbReference type="NCBI Taxonomy" id="2011161"/>
    <lineage>
        <taxon>Eukaryota</taxon>
        <taxon>Metazoa</taxon>
        <taxon>Ecdysozoa</taxon>
        <taxon>Nematoda</taxon>
        <taxon>Chromadorea</taxon>
        <taxon>Plectida</taxon>
        <taxon>Plectina</taxon>
        <taxon>Plectoidea</taxon>
        <taxon>Plectidae</taxon>
        <taxon>Plectus</taxon>
    </lineage>
</organism>
<evidence type="ECO:0000313" key="1">
    <source>
        <dbReference type="Proteomes" id="UP000887566"/>
    </source>
</evidence>
<dbReference type="WBParaSite" id="PSAMB.scaffold926size38503.g9816.t1">
    <property type="protein sequence ID" value="PSAMB.scaffold926size38503.g9816.t1"/>
    <property type="gene ID" value="PSAMB.scaffold926size38503.g9816"/>
</dbReference>
<keyword evidence="1" id="KW-1185">Reference proteome</keyword>